<dbReference type="Proteomes" id="UP001500443">
    <property type="component" value="Unassembled WGS sequence"/>
</dbReference>
<evidence type="ECO:0000313" key="3">
    <source>
        <dbReference type="Proteomes" id="UP001500443"/>
    </source>
</evidence>
<feature type="transmembrane region" description="Helical" evidence="1">
    <location>
        <begin position="47"/>
        <end position="67"/>
    </location>
</feature>
<feature type="transmembrane region" description="Helical" evidence="1">
    <location>
        <begin position="22"/>
        <end position="40"/>
    </location>
</feature>
<keyword evidence="3" id="KW-1185">Reference proteome</keyword>
<proteinExistence type="predicted"/>
<comment type="caution">
    <text evidence="2">The sequence shown here is derived from an EMBL/GenBank/DDBJ whole genome shotgun (WGS) entry which is preliminary data.</text>
</comment>
<dbReference type="EMBL" id="BAAAPF010000028">
    <property type="protein sequence ID" value="GAA2115779.1"/>
    <property type="molecule type" value="Genomic_DNA"/>
</dbReference>
<protein>
    <recommendedName>
        <fullName evidence="4">Integral membrane protein</fullName>
    </recommendedName>
</protein>
<evidence type="ECO:0000256" key="1">
    <source>
        <dbReference type="SAM" id="Phobius"/>
    </source>
</evidence>
<evidence type="ECO:0000313" key="2">
    <source>
        <dbReference type="EMBL" id="GAA2115779.1"/>
    </source>
</evidence>
<keyword evidence="1" id="KW-1133">Transmembrane helix</keyword>
<evidence type="ECO:0008006" key="4">
    <source>
        <dbReference type="Google" id="ProtNLM"/>
    </source>
</evidence>
<gene>
    <name evidence="2" type="ORF">GCM10009802_15900</name>
</gene>
<keyword evidence="1" id="KW-0812">Transmembrane</keyword>
<reference evidence="3" key="1">
    <citation type="journal article" date="2019" name="Int. J. Syst. Evol. Microbiol.">
        <title>The Global Catalogue of Microorganisms (GCM) 10K type strain sequencing project: providing services to taxonomists for standard genome sequencing and annotation.</title>
        <authorList>
            <consortium name="The Broad Institute Genomics Platform"/>
            <consortium name="The Broad Institute Genome Sequencing Center for Infectious Disease"/>
            <person name="Wu L."/>
            <person name="Ma J."/>
        </authorList>
    </citation>
    <scope>NUCLEOTIDE SEQUENCE [LARGE SCALE GENOMIC DNA]</scope>
    <source>
        <strain evidence="3">JCM 15481</strain>
    </source>
</reference>
<feature type="transmembrane region" description="Helical" evidence="1">
    <location>
        <begin position="73"/>
        <end position="92"/>
    </location>
</feature>
<name>A0ABP5JBY1_9ACTN</name>
<sequence>MVVGVATFVFLFIRGNWQADNLFLVPDLILSAGLVAAAVVPRPWARTALLLGFGIGAGVLMTSVSSYAVRGEIGFASLAGAVACAAVGTLLLQRDREVVRGRA</sequence>
<accession>A0ABP5JBY1</accession>
<keyword evidence="1" id="KW-0472">Membrane</keyword>
<organism evidence="2 3">
    <name type="scientific">Streptomyces synnematoformans</name>
    <dbReference type="NCBI Taxonomy" id="415721"/>
    <lineage>
        <taxon>Bacteria</taxon>
        <taxon>Bacillati</taxon>
        <taxon>Actinomycetota</taxon>
        <taxon>Actinomycetes</taxon>
        <taxon>Kitasatosporales</taxon>
        <taxon>Streptomycetaceae</taxon>
        <taxon>Streptomyces</taxon>
    </lineage>
</organism>